<feature type="coiled-coil region" evidence="1">
    <location>
        <begin position="76"/>
        <end position="103"/>
    </location>
</feature>
<feature type="non-terminal residue" evidence="2">
    <location>
        <position position="1"/>
    </location>
</feature>
<sequence>GFPTLKWGDPSNLQDCNGGRSYEDLKQFADENLKSQCTIKNVDLCDNEKRAQIEKYQGMSVEELSAEEDGKMKAAEKKFEEEVEKLQARYEQLSKEKDDAIAGIKAAGLGLLKSILRSKAAPEPKDELYRKRHRGLLIQPDLVFLDSTRRIERCLFGTVIFRQSILKYMMHLV</sequence>
<comment type="caution">
    <text evidence="2">The sequence shown here is derived from an EMBL/GenBank/DDBJ whole genome shotgun (WGS) entry which is preliminary data.</text>
</comment>
<proteinExistence type="predicted"/>
<name>A0ABD3NA85_9STRA</name>
<dbReference type="Proteomes" id="UP001530315">
    <property type="component" value="Unassembled WGS sequence"/>
</dbReference>
<evidence type="ECO:0000256" key="1">
    <source>
        <dbReference type="SAM" id="Coils"/>
    </source>
</evidence>
<evidence type="ECO:0000313" key="2">
    <source>
        <dbReference type="EMBL" id="KAL3772906.1"/>
    </source>
</evidence>
<organism evidence="2 3">
    <name type="scientific">Stephanodiscus triporus</name>
    <dbReference type="NCBI Taxonomy" id="2934178"/>
    <lineage>
        <taxon>Eukaryota</taxon>
        <taxon>Sar</taxon>
        <taxon>Stramenopiles</taxon>
        <taxon>Ochrophyta</taxon>
        <taxon>Bacillariophyta</taxon>
        <taxon>Coscinodiscophyceae</taxon>
        <taxon>Thalassiosirophycidae</taxon>
        <taxon>Stephanodiscales</taxon>
        <taxon>Stephanodiscaceae</taxon>
        <taxon>Stephanodiscus</taxon>
    </lineage>
</organism>
<accession>A0ABD3NA85</accession>
<dbReference type="EMBL" id="JALLAZ020001564">
    <property type="protein sequence ID" value="KAL3772906.1"/>
    <property type="molecule type" value="Genomic_DNA"/>
</dbReference>
<reference evidence="2 3" key="1">
    <citation type="submission" date="2024-10" db="EMBL/GenBank/DDBJ databases">
        <title>Updated reference genomes for cyclostephanoid diatoms.</title>
        <authorList>
            <person name="Roberts W.R."/>
            <person name="Alverson A.J."/>
        </authorList>
    </citation>
    <scope>NUCLEOTIDE SEQUENCE [LARGE SCALE GENOMIC DNA]</scope>
    <source>
        <strain evidence="2 3">AJA276-08</strain>
    </source>
</reference>
<gene>
    <name evidence="2" type="ORF">ACHAW5_007132</name>
</gene>
<keyword evidence="1" id="KW-0175">Coiled coil</keyword>
<evidence type="ECO:0000313" key="3">
    <source>
        <dbReference type="Proteomes" id="UP001530315"/>
    </source>
</evidence>
<keyword evidence="3" id="KW-1185">Reference proteome</keyword>
<protein>
    <submittedName>
        <fullName evidence="2">Uncharacterized protein</fullName>
    </submittedName>
</protein>
<dbReference type="AlphaFoldDB" id="A0ABD3NA85"/>